<evidence type="ECO:0000256" key="1">
    <source>
        <dbReference type="SAM" id="MobiDB-lite"/>
    </source>
</evidence>
<dbReference type="OrthoDB" id="5801940at2"/>
<sequence length="71" mass="8159">MRRQLIVALAIPLVVVSGCSQRGIYEGTTAWRLEDCRTLDAHERDACEADARRSYDEYQDQREQALKDTKS</sequence>
<comment type="caution">
    <text evidence="2">The sequence shown here is derived from an EMBL/GenBank/DDBJ whole genome shotgun (WGS) entry which is preliminary data.</text>
</comment>
<gene>
    <name evidence="2" type="ORF">DEH80_15630</name>
</gene>
<evidence type="ECO:0000313" key="3">
    <source>
        <dbReference type="Proteomes" id="UP000251800"/>
    </source>
</evidence>
<evidence type="ECO:0000313" key="2">
    <source>
        <dbReference type="EMBL" id="PWN54771.1"/>
    </source>
</evidence>
<keyword evidence="3" id="KW-1185">Reference proteome</keyword>
<accession>A0A383XQ67</accession>
<dbReference type="Proteomes" id="UP000251800">
    <property type="component" value="Unassembled WGS sequence"/>
</dbReference>
<organism evidence="2 3">
    <name type="scientific">Abyssibacter profundi</name>
    <dbReference type="NCBI Taxonomy" id="2182787"/>
    <lineage>
        <taxon>Bacteria</taxon>
        <taxon>Pseudomonadati</taxon>
        <taxon>Pseudomonadota</taxon>
        <taxon>Gammaproteobacteria</taxon>
        <taxon>Chromatiales</taxon>
        <taxon>Oceanococcaceae</taxon>
        <taxon>Abyssibacter</taxon>
    </lineage>
</organism>
<dbReference type="PROSITE" id="PS51257">
    <property type="entry name" value="PROKAR_LIPOPROTEIN"/>
    <property type="match status" value="1"/>
</dbReference>
<protein>
    <recommendedName>
        <fullName evidence="4">Lipoprotein</fullName>
    </recommendedName>
</protein>
<dbReference type="EMBL" id="QEQK01000018">
    <property type="protein sequence ID" value="PWN54771.1"/>
    <property type="molecule type" value="Genomic_DNA"/>
</dbReference>
<evidence type="ECO:0008006" key="4">
    <source>
        <dbReference type="Google" id="ProtNLM"/>
    </source>
</evidence>
<dbReference type="RefSeq" id="WP_109721457.1">
    <property type="nucleotide sequence ID" value="NZ_QEQK01000018.1"/>
</dbReference>
<proteinExistence type="predicted"/>
<name>A0A383XQ67_9GAMM</name>
<dbReference type="AlphaFoldDB" id="A0A383XQ67"/>
<feature type="region of interest" description="Disordered" evidence="1">
    <location>
        <begin position="52"/>
        <end position="71"/>
    </location>
</feature>
<reference evidence="2 3" key="1">
    <citation type="submission" date="2018-05" db="EMBL/GenBank/DDBJ databases">
        <title>Abyssibacter profundi OUC007T gen. nov., sp. nov, a marine bacterium isolated from seawater of the Mariana Trench.</title>
        <authorList>
            <person name="Zhou S."/>
        </authorList>
    </citation>
    <scope>NUCLEOTIDE SEQUENCE [LARGE SCALE GENOMIC DNA]</scope>
    <source>
        <strain evidence="2 3">OUC007</strain>
    </source>
</reference>